<gene>
    <name evidence="1" type="ORF">BCD_0631</name>
</gene>
<keyword evidence="2" id="KW-1185">Reference proteome</keyword>
<evidence type="ECO:0000313" key="2">
    <source>
        <dbReference type="Proteomes" id="UP000019337"/>
    </source>
</evidence>
<dbReference type="HOGENOM" id="CLU_1812070_0_0_12"/>
<reference evidence="1" key="1">
    <citation type="submission" date="2013-02" db="EMBL/GenBank/DDBJ databases">
        <title>Comparative genomics of Borrelia species.</title>
        <authorList>
            <person name="Schwan T.G."/>
            <person name="Raffel S.J."/>
            <person name="Porcella S.F."/>
        </authorList>
    </citation>
    <scope>NUCLEOTIDE SEQUENCE [LARGE SCALE GENOMIC DNA]</scope>
    <source>
        <strain evidence="1">DOU</strain>
    </source>
</reference>
<dbReference type="Proteomes" id="UP000019337">
    <property type="component" value="Chromosome"/>
</dbReference>
<dbReference type="AlphaFoldDB" id="W5SID3"/>
<dbReference type="EC" id="3.1.11.5" evidence="1"/>
<keyword evidence="1" id="KW-0378">Hydrolase</keyword>
<dbReference type="PATRIC" id="fig|1293575.3.peg.634"/>
<proteinExistence type="predicted"/>
<organism evidence="1 2">
    <name type="scientific">Borrelia crocidurae DOU</name>
    <dbReference type="NCBI Taxonomy" id="1293575"/>
    <lineage>
        <taxon>Bacteria</taxon>
        <taxon>Pseudomonadati</taxon>
        <taxon>Spirochaetota</taxon>
        <taxon>Spirochaetia</taxon>
        <taxon>Spirochaetales</taxon>
        <taxon>Borreliaceae</taxon>
        <taxon>Borrelia</taxon>
    </lineage>
</organism>
<evidence type="ECO:0000313" key="1">
    <source>
        <dbReference type="EMBL" id="AHH06697.1"/>
    </source>
</evidence>
<sequence>MLGLMIKTAITNIKSIKEIKINYETSKLSIENQYTNEEINHLDIENLLKQIAYISSHPTPIYKDLIQKSLLKIENINELPIALKAQIKYQQKSISINKSIEFILKDKDITWCPYYNRFRDTHDLNIEANLETLLQNFYAKFIKV</sequence>
<protein>
    <submittedName>
        <fullName evidence="1">Exodeoxyribonuclease V gamma chain</fullName>
        <ecNumber evidence="1">3.1.11.5</ecNumber>
    </submittedName>
</protein>
<dbReference type="EMBL" id="CP004267">
    <property type="protein sequence ID" value="AHH06697.1"/>
    <property type="molecule type" value="Genomic_DNA"/>
</dbReference>
<accession>W5SID3</accession>
<name>W5SID3_9SPIR</name>
<dbReference type="GO" id="GO:0008854">
    <property type="term" value="F:exodeoxyribonuclease V activity"/>
    <property type="evidence" value="ECO:0007669"/>
    <property type="project" value="UniProtKB-EC"/>
</dbReference>